<dbReference type="OMA" id="GQHHNRT"/>
<dbReference type="EMBL" id="DS985241">
    <property type="protein sequence ID" value="EDV29532.1"/>
    <property type="molecule type" value="Genomic_DNA"/>
</dbReference>
<dbReference type="Gene3D" id="1.10.287.2720">
    <property type="match status" value="1"/>
</dbReference>
<dbReference type="Pfam" id="PF01237">
    <property type="entry name" value="Oxysterol_BP"/>
    <property type="match status" value="2"/>
</dbReference>
<dbReference type="RefSeq" id="XP_002108734.1">
    <property type="nucleotide sequence ID" value="XM_002108698.1"/>
</dbReference>
<comment type="similarity">
    <text evidence="5">Belongs to the OSBP family.</text>
</comment>
<comment type="catalytic activity">
    <reaction evidence="4">
        <text>a 1,2-diacyl-sn-glycero-3-phospho-(1D-myo-inositol 4-phosphate)(out) + a 1,2-diacyl-sn-glycero-3-phospho-L-serine(in) = a 1,2-diacyl-sn-glycero-3-phospho-(1D-myo-inositol 4-phosphate)(in) + a 1,2-diacyl-sn-glycero-3-phospho-L-serine(out)</text>
        <dbReference type="Rhea" id="RHEA:81667"/>
        <dbReference type="ChEBI" id="CHEBI:57262"/>
        <dbReference type="ChEBI" id="CHEBI:58178"/>
    </reaction>
</comment>
<dbReference type="GO" id="GO:0032934">
    <property type="term" value="F:sterol binding"/>
    <property type="evidence" value="ECO:0000318"/>
    <property type="project" value="GO_Central"/>
</dbReference>
<sequence length="664" mass="74759">MLCLWQFSKVYEGSLLKYTNVVKGWQNRWFVLDFQKGTLTYFLTEDKRKQNNPRGSLPLSGALISPSDEDSQSFGIHASTAEVYKIKAADAKSRQAWILRLRKCAEHHTKKIALNVTQPQTIGSRITSLMSYTPSFRSKERPPFATRRSSTGGSTALDAKLKKLLSNAEVHCLNFRERLERCPLSGGALNIVDDIVLLLNATSAATIDVLSDCAKLLQQRVAEQQHMAGLPAGNTIKWYTPQRNPSDNQKDAKAANISIKTSAVNPQAKKELFSDEMKVSSETKESSIHTIPADQNTANNINVSNTTKSHKSVIMHLLGQLKLGMDLTKVTLPTFILERRSLLEMYADFFAHPDLFLRIVDGLTPKERMLYVIEWYLTSFHSGRKGSVAKKPYNPIIGETFHCSWNLNNVQNDLGGPPQTGDLSFVAEQVSHHPPVSGFYAECESKRMCLNAHIWTKSKFQGISIGVANVGEAVLSLIDFGEDYVFTLPSAYCRSILTVPWVELGGKVTVECAATNYSAALTFHTKPFYGGKINRISGDIKHPSGQIMYRINGEWNGTMEITDTAEVNKVINTKALPVVSKIVQPLRSQGEFESRRLWRHVTKALKNKDVDSATKYKRTLEDRQRSEARQRKEENKEWETKYFQKRGDGWLYSNNLKSREENLI</sequence>
<name>B3RLE9_TRIAD</name>
<dbReference type="InParanoid" id="B3RLE9"/>
<dbReference type="PROSITE" id="PS01013">
    <property type="entry name" value="OSBP"/>
    <property type="match status" value="1"/>
</dbReference>
<dbReference type="Gene3D" id="3.30.70.3490">
    <property type="match status" value="1"/>
</dbReference>
<dbReference type="GO" id="GO:0005829">
    <property type="term" value="C:cytosol"/>
    <property type="evidence" value="ECO:0000318"/>
    <property type="project" value="GO_Central"/>
</dbReference>
<dbReference type="GO" id="GO:0016020">
    <property type="term" value="C:membrane"/>
    <property type="evidence" value="ECO:0000318"/>
    <property type="project" value="GO_Central"/>
</dbReference>
<evidence type="ECO:0000256" key="3">
    <source>
        <dbReference type="ARBA" id="ARBA00023121"/>
    </source>
</evidence>
<dbReference type="PANTHER" id="PTHR10972:SF141">
    <property type="entry name" value="OXYSTEROL-BINDING PROTEIN"/>
    <property type="match status" value="1"/>
</dbReference>
<dbReference type="Proteomes" id="UP000009022">
    <property type="component" value="Unassembled WGS sequence"/>
</dbReference>
<dbReference type="Gene3D" id="2.40.160.120">
    <property type="match status" value="1"/>
</dbReference>
<dbReference type="GO" id="GO:0006869">
    <property type="term" value="P:lipid transport"/>
    <property type="evidence" value="ECO:0007669"/>
    <property type="project" value="UniProtKB-KW"/>
</dbReference>
<dbReference type="GeneID" id="6749172"/>
<evidence type="ECO:0000256" key="6">
    <source>
        <dbReference type="RuleBase" id="RU003845"/>
    </source>
</evidence>
<keyword evidence="10" id="KW-1185">Reference proteome</keyword>
<dbReference type="InterPro" id="IPR000648">
    <property type="entry name" value="Oxysterol-bd"/>
</dbReference>
<dbReference type="InterPro" id="IPR018494">
    <property type="entry name" value="Oxysterol-bd_CS"/>
</dbReference>
<evidence type="ECO:0000313" key="10">
    <source>
        <dbReference type="Proteomes" id="UP000009022"/>
    </source>
</evidence>
<dbReference type="OrthoDB" id="48057at2759"/>
<dbReference type="FunFam" id="2.30.29.30:FF:000154">
    <property type="entry name" value="Oxysterol-binding protein"/>
    <property type="match status" value="1"/>
</dbReference>
<evidence type="ECO:0000256" key="1">
    <source>
        <dbReference type="ARBA" id="ARBA00022448"/>
    </source>
</evidence>
<dbReference type="InterPro" id="IPR001849">
    <property type="entry name" value="PH_domain"/>
</dbReference>
<proteinExistence type="inferred from homology"/>
<evidence type="ECO:0000256" key="2">
    <source>
        <dbReference type="ARBA" id="ARBA00023055"/>
    </source>
</evidence>
<dbReference type="STRING" id="10228.B3RLE9"/>
<gene>
    <name evidence="9" type="ORF">TRIADDRAFT_20121</name>
</gene>
<dbReference type="FunFam" id="2.40.160.120:FF:000014">
    <property type="entry name" value="Oxysterol-binding protein"/>
    <property type="match status" value="1"/>
</dbReference>
<dbReference type="eggNOG" id="KOG2210">
    <property type="taxonomic scope" value="Eukaryota"/>
</dbReference>
<evidence type="ECO:0000256" key="5">
    <source>
        <dbReference type="RuleBase" id="RU003844"/>
    </source>
</evidence>
<dbReference type="SUPFAM" id="SSF144000">
    <property type="entry name" value="Oxysterol-binding protein-like"/>
    <property type="match status" value="1"/>
</dbReference>
<evidence type="ECO:0000256" key="4">
    <source>
        <dbReference type="ARBA" id="ARBA00050284"/>
    </source>
</evidence>
<evidence type="ECO:0000313" key="9">
    <source>
        <dbReference type="EMBL" id="EDV29532.1"/>
    </source>
</evidence>
<accession>B3RLE9</accession>
<dbReference type="FunFam" id="1.10.287.2720:FF:000001">
    <property type="entry name" value="Oxysterol-binding OBPalpha"/>
    <property type="match status" value="1"/>
</dbReference>
<dbReference type="Gene3D" id="2.30.29.30">
    <property type="entry name" value="Pleckstrin-homology domain (PH domain)/Phosphotyrosine-binding domain (PTB)"/>
    <property type="match status" value="1"/>
</dbReference>
<feature type="domain" description="PH" evidence="8">
    <location>
        <begin position="8"/>
        <end position="106"/>
    </location>
</feature>
<organism evidence="9 10">
    <name type="scientific">Trichoplax adhaerens</name>
    <name type="common">Trichoplax reptans</name>
    <dbReference type="NCBI Taxonomy" id="10228"/>
    <lineage>
        <taxon>Eukaryota</taxon>
        <taxon>Metazoa</taxon>
        <taxon>Placozoa</taxon>
        <taxon>Uniplacotomia</taxon>
        <taxon>Trichoplacea</taxon>
        <taxon>Trichoplacidae</taxon>
        <taxon>Trichoplax</taxon>
    </lineage>
</organism>
<dbReference type="SMART" id="SM00233">
    <property type="entry name" value="PH"/>
    <property type="match status" value="1"/>
</dbReference>
<dbReference type="CDD" id="cd13291">
    <property type="entry name" value="PH_ORP10_ORP11"/>
    <property type="match status" value="1"/>
</dbReference>
<dbReference type="PROSITE" id="PS50003">
    <property type="entry name" value="PH_DOMAIN"/>
    <property type="match status" value="1"/>
</dbReference>
<dbReference type="PhylomeDB" id="B3RLE9"/>
<keyword evidence="3" id="KW-0446">Lipid-binding</keyword>
<dbReference type="InterPro" id="IPR037239">
    <property type="entry name" value="OSBP_sf"/>
</dbReference>
<keyword evidence="2 6" id="KW-0445">Lipid transport</keyword>
<dbReference type="Pfam" id="PF00169">
    <property type="entry name" value="PH"/>
    <property type="match status" value="1"/>
</dbReference>
<dbReference type="FunFam" id="3.30.70.3490:FF:000001">
    <property type="entry name" value="Oxysterol-binding protein"/>
    <property type="match status" value="1"/>
</dbReference>
<keyword evidence="1 6" id="KW-0813">Transport</keyword>
<dbReference type="PANTHER" id="PTHR10972">
    <property type="entry name" value="OXYSTEROL-BINDING PROTEIN-RELATED"/>
    <property type="match status" value="1"/>
</dbReference>
<dbReference type="InterPro" id="IPR011993">
    <property type="entry name" value="PH-like_dom_sf"/>
</dbReference>
<evidence type="ECO:0000259" key="8">
    <source>
        <dbReference type="PROSITE" id="PS50003"/>
    </source>
</evidence>
<dbReference type="FunCoup" id="B3RLE9">
    <property type="interactions" value="1062"/>
</dbReference>
<protein>
    <recommendedName>
        <fullName evidence="6">Oxysterol-binding protein</fullName>
    </recommendedName>
</protein>
<dbReference type="HOGENOM" id="CLU_012334_3_1_1"/>
<dbReference type="SUPFAM" id="SSF50729">
    <property type="entry name" value="PH domain-like"/>
    <property type="match status" value="1"/>
</dbReference>
<dbReference type="AlphaFoldDB" id="B3RLE9"/>
<dbReference type="KEGG" id="tad:TRIADDRAFT_20121"/>
<evidence type="ECO:0000256" key="7">
    <source>
        <dbReference type="SAM" id="MobiDB-lite"/>
    </source>
</evidence>
<feature type="region of interest" description="Disordered" evidence="7">
    <location>
        <begin position="49"/>
        <end position="68"/>
    </location>
</feature>
<dbReference type="CTD" id="6749172"/>
<reference evidence="9 10" key="1">
    <citation type="journal article" date="2008" name="Nature">
        <title>The Trichoplax genome and the nature of placozoans.</title>
        <authorList>
            <person name="Srivastava M."/>
            <person name="Begovic E."/>
            <person name="Chapman J."/>
            <person name="Putnam N.H."/>
            <person name="Hellsten U."/>
            <person name="Kawashima T."/>
            <person name="Kuo A."/>
            <person name="Mitros T."/>
            <person name="Salamov A."/>
            <person name="Carpenter M.L."/>
            <person name="Signorovitch A.Y."/>
            <person name="Moreno M.A."/>
            <person name="Kamm K."/>
            <person name="Grimwood J."/>
            <person name="Schmutz J."/>
            <person name="Shapiro H."/>
            <person name="Grigoriev I.V."/>
            <person name="Buss L.W."/>
            <person name="Schierwater B."/>
            <person name="Dellaporta S.L."/>
            <person name="Rokhsar D.S."/>
        </authorList>
    </citation>
    <scope>NUCLEOTIDE SEQUENCE [LARGE SCALE GENOMIC DNA]</scope>
    <source>
        <strain evidence="9 10">Grell-BS-1999</strain>
    </source>
</reference>